<evidence type="ECO:0000313" key="2">
    <source>
        <dbReference type="RefSeq" id="XP_075102965.1"/>
    </source>
</evidence>
<name>A0AC58U0F9_TOBAC</name>
<dbReference type="RefSeq" id="XP_075102965.1">
    <property type="nucleotide sequence ID" value="XM_075246864.1"/>
</dbReference>
<keyword evidence="1" id="KW-1185">Reference proteome</keyword>
<gene>
    <name evidence="2" type="primary">LOC107773427</name>
</gene>
<reference evidence="2" key="2">
    <citation type="submission" date="2025-08" db="UniProtKB">
        <authorList>
            <consortium name="RefSeq"/>
        </authorList>
    </citation>
    <scope>IDENTIFICATION</scope>
    <source>
        <tissue evidence="2">Leaf</tissue>
    </source>
</reference>
<evidence type="ECO:0000313" key="1">
    <source>
        <dbReference type="Proteomes" id="UP000790787"/>
    </source>
</evidence>
<protein>
    <submittedName>
        <fullName evidence="2">Pectin acetylesterase 8-like isoform X1</fullName>
    </submittedName>
</protein>
<reference evidence="1" key="1">
    <citation type="journal article" date="2014" name="Nat. Commun.">
        <title>The tobacco genome sequence and its comparison with those of tomato and potato.</title>
        <authorList>
            <person name="Sierro N."/>
            <person name="Battey J.N."/>
            <person name="Ouadi S."/>
            <person name="Bakaher N."/>
            <person name="Bovet L."/>
            <person name="Willig A."/>
            <person name="Goepfert S."/>
            <person name="Peitsch M.C."/>
            <person name="Ivanov N.V."/>
        </authorList>
    </citation>
    <scope>NUCLEOTIDE SEQUENCE [LARGE SCALE GENOMIC DNA]</scope>
</reference>
<organism evidence="1 2">
    <name type="scientific">Nicotiana tabacum</name>
    <name type="common">Common tobacco</name>
    <dbReference type="NCBI Taxonomy" id="4097"/>
    <lineage>
        <taxon>Eukaryota</taxon>
        <taxon>Viridiplantae</taxon>
        <taxon>Streptophyta</taxon>
        <taxon>Embryophyta</taxon>
        <taxon>Tracheophyta</taxon>
        <taxon>Spermatophyta</taxon>
        <taxon>Magnoliopsida</taxon>
        <taxon>eudicotyledons</taxon>
        <taxon>Gunneridae</taxon>
        <taxon>Pentapetalae</taxon>
        <taxon>asterids</taxon>
        <taxon>lamiids</taxon>
        <taxon>Solanales</taxon>
        <taxon>Solanaceae</taxon>
        <taxon>Nicotianoideae</taxon>
        <taxon>Nicotianeae</taxon>
        <taxon>Nicotiana</taxon>
    </lineage>
</organism>
<accession>A0AC58U0F9</accession>
<dbReference type="Proteomes" id="UP000790787">
    <property type="component" value="Chromosome 23"/>
</dbReference>
<sequence length="394" mass="44160">MTATKYLLVLLAMLTTIMAQKELMVNITILHSATAEGAVCLDGSPPAYHLDRGYGTGLRSWIITIDGGGWCSSISDCHNRSNSVLGSSTKMLPPQVRFSGILHNDLRINPDFYNWNRVRVRYCDGSSFTGDVDDVDPDTKLYYRGARIFRAIMNDLSRKGMQTAENAILSGTSAGGLATILNCDKFKSLLPDDARVKCVADAGFFINAKTISGTSDIQDEYKRVVTLHGSAKNLPPSCTSIMEPSLCFFPRNVVPYVQTLLFIINSQYDLWQVEDTNVSNILVPEYLDPQRVWKNCKVHISNCTLSQRIIIQDFGVEFLKAFLGLTPSFTRGYFITSCYSHGQIQSARYWFSANSPRLLNKTIAEAVADWYFDRAEFHQYIDPYPCGRDCWSTS</sequence>
<proteinExistence type="predicted"/>